<evidence type="ECO:0000259" key="4">
    <source>
        <dbReference type="Pfam" id="PF25150"/>
    </source>
</evidence>
<dbReference type="GO" id="GO:0030488">
    <property type="term" value="P:tRNA methylation"/>
    <property type="evidence" value="ECO:0007669"/>
    <property type="project" value="TreeGrafter"/>
</dbReference>
<dbReference type="InterPro" id="IPR011989">
    <property type="entry name" value="ARM-like"/>
</dbReference>
<evidence type="ECO:0000256" key="2">
    <source>
        <dbReference type="ARBA" id="ARBA00022694"/>
    </source>
</evidence>
<dbReference type="InterPro" id="IPR016024">
    <property type="entry name" value="ARM-type_fold"/>
</dbReference>
<evidence type="ECO:0000259" key="3">
    <source>
        <dbReference type="Pfam" id="PF10350"/>
    </source>
</evidence>
<dbReference type="Pfam" id="PF25151">
    <property type="entry name" value="TPR_Trm732_C"/>
    <property type="match status" value="1"/>
</dbReference>
<evidence type="ECO:0000313" key="7">
    <source>
        <dbReference type="Proteomes" id="UP000838763"/>
    </source>
</evidence>
<name>A0A9P1HCY7_9PEZI</name>
<evidence type="ECO:0000256" key="1">
    <source>
        <dbReference type="ARBA" id="ARBA00010409"/>
    </source>
</evidence>
<dbReference type="GO" id="GO:0005829">
    <property type="term" value="C:cytosol"/>
    <property type="evidence" value="ECO:0007669"/>
    <property type="project" value="TreeGrafter"/>
</dbReference>
<reference evidence="6" key="1">
    <citation type="submission" date="2022-11" db="EMBL/GenBank/DDBJ databases">
        <authorList>
            <person name="Scott C."/>
            <person name="Bruce N."/>
        </authorList>
    </citation>
    <scope>NUCLEOTIDE SEQUENCE</scope>
</reference>
<feature type="domain" description="tRNA (32-2'-O)-methyltransferase regulator THADA-like C-terminal TPR repeats region" evidence="5">
    <location>
        <begin position="792"/>
        <end position="946"/>
    </location>
</feature>
<evidence type="ECO:0008006" key="8">
    <source>
        <dbReference type="Google" id="ProtNLM"/>
    </source>
</evidence>
<evidence type="ECO:0000259" key="5">
    <source>
        <dbReference type="Pfam" id="PF25151"/>
    </source>
</evidence>
<organism evidence="6 7">
    <name type="scientific">Parascedosporium putredinis</name>
    <dbReference type="NCBI Taxonomy" id="1442378"/>
    <lineage>
        <taxon>Eukaryota</taxon>
        <taxon>Fungi</taxon>
        <taxon>Dikarya</taxon>
        <taxon>Ascomycota</taxon>
        <taxon>Pezizomycotina</taxon>
        <taxon>Sordariomycetes</taxon>
        <taxon>Hypocreomycetidae</taxon>
        <taxon>Microascales</taxon>
        <taxon>Microascaceae</taxon>
        <taxon>Parascedosporium</taxon>
    </lineage>
</organism>
<proteinExistence type="inferred from homology"/>
<dbReference type="Proteomes" id="UP000838763">
    <property type="component" value="Unassembled WGS sequence"/>
</dbReference>
<dbReference type="PANTHER" id="PTHR14387:SF0">
    <property type="entry name" value="DUF2428 DOMAIN-CONTAINING PROTEIN"/>
    <property type="match status" value="1"/>
</dbReference>
<dbReference type="PANTHER" id="PTHR14387">
    <property type="entry name" value="THADA/DEATH RECEPTOR INTERACTING PROTEIN"/>
    <property type="match status" value="1"/>
</dbReference>
<dbReference type="Gene3D" id="1.25.10.10">
    <property type="entry name" value="Leucine-rich Repeat Variant"/>
    <property type="match status" value="1"/>
</dbReference>
<accession>A0A9P1HCY7</accession>
<dbReference type="Pfam" id="PF25150">
    <property type="entry name" value="TPR_Trm732"/>
    <property type="match status" value="1"/>
</dbReference>
<evidence type="ECO:0000313" key="6">
    <source>
        <dbReference type="EMBL" id="CAI4219500.1"/>
    </source>
</evidence>
<dbReference type="SUPFAM" id="SSF48371">
    <property type="entry name" value="ARM repeat"/>
    <property type="match status" value="1"/>
</dbReference>
<dbReference type="Pfam" id="PF26523">
    <property type="entry name" value="Trm732_C"/>
    <property type="match status" value="1"/>
</dbReference>
<dbReference type="Pfam" id="PF10350">
    <property type="entry name" value="DUF2428"/>
    <property type="match status" value="1"/>
</dbReference>
<sequence length="1430" mass="157836">MVAADAIFDQLTSGEALTKASSSKVRVKLCGFLEKCSKSESQTVKDWALSDGLYMRLFDLYLEWNESDAERSLRLVLDLLVDLMIRGQSHKEPPCVRLTVLDTLVSIMARQSTKPLAKSAIMVLDRFLTKSVVTLEEVANSYKAQKKSELHISDLAFWKDYLSEVFVWMETQFVCPVAGKFIATVHRLLSVESERGFLTRSPFTVGAWHEWLLEFLAAEPSLLDGVKNYIFVPLFKSDKNSSVQLLQRMNRLDKGILNPETDLDIPATLQLASLEVGKRVGLVEEPVYGQTQTKGQTDQVVLQEDLLKLVLVHPSYSVRTHALSLIVSSSSTTRPYSPTALALLQQHLGMYFADSEARFRNEFLAKLRDMYKRVRGGIFVLRRSLARARAALHKADAAQSRKPALYHTNIISHPEPELAAALKLHEDFLQWYIRFLRAELVPTASYQRHVTSLKAIIKIIQLEAVPVKTWETTDDGTILFSIFDSTWSRALLDLLMDPFDDLPSPQGVSPSESLAQFLARANQLANQTGRADHANGVARAYELLHRFSPDQDAKHALLEELIAALMKRIAAAEDNLGLAQTYEPEELAGLDRLYGDMFECCQRVWNVVRDVLCDDSPRAICLTIWTKWRGAKNYGGKECLCPSTRVFSAIGNLSFQQLATLRHRGALTTVSQTFAICSQTSRFYKQAEGEEPMLEKWYKVTGIPSMVIGILSANYQIPLEGTMEKLMEIGATPAAVSETDGSNLPQVHALNSLTGIFKTSYLSHHERKLERYLPLCLQLAADCLRSQIWAIRNCGLLLLRGLMDNLFGTSESKALMEAGWDGKANRLHYGRYPTLAPVLLSLLKSGRDMVYEISTTAAAEAVFPALDIVRRAGPPAALRDELQRYIADYLGSPAWHVREIAARTLCSCLLHDEWLESLKNLLSIDPREEYGRAKNRLHGALLTAKFLVERLAEVMPAQLTGASDTGSASCLLEVSNQASKYGLHLVREGKEVIGSLLKTLDLSLATSDVKPTANSDGALFRLQRAKQSVYALYNSDTVDSYIENARLMVEKDVSALVVSLETLPEVWTVEYLPLETISKVFGLYMDVCTSAQGTDVLAVALRNLTNLLVDTRSTPEIQPGKEPLLRLWTRLQTVSMNPTLSDEIVRAIGAILGRLGSLADGAEWDQSAALRQFGLLIAESGADEQPFDTRYAAAEAAKFALLGCKSASPNAEEYLAFYQALYNALNDDDEEIRNLGAEALTLGAAPTIPMQTANRLLASWKGSRSAELSAAAAARMTGHAFPVNAALAALESWAPSSQQLEAALEVDTSLFLVEEQNLFIDEVREAKRWRDVFLHLGEPHEASVSALAAWTKPGLDMLVAMVDSGADDGPLGQTSRPAVFAACARILLCAATLAEIGGHADVEESLARLADKGKVAGFSGLLLEMAEVRA</sequence>
<protein>
    <recommendedName>
        <fullName evidence="8">DUF2428 domain-containing protein</fullName>
    </recommendedName>
</protein>
<feature type="domain" description="DUF2428" evidence="3">
    <location>
        <begin position="641"/>
        <end position="790"/>
    </location>
</feature>
<dbReference type="InterPro" id="IPR056843">
    <property type="entry name" value="THADA-like_TPR"/>
</dbReference>
<dbReference type="InterPro" id="IPR056842">
    <property type="entry name" value="THADA-like_TPR_C"/>
</dbReference>
<dbReference type="InterPro" id="IPR019442">
    <property type="entry name" value="THADA/TRM732_DUF2428"/>
</dbReference>
<keyword evidence="7" id="KW-1185">Reference proteome</keyword>
<dbReference type="OrthoDB" id="73997at2759"/>
<comment type="caution">
    <text evidence="6">The sequence shown here is derived from an EMBL/GenBank/DDBJ whole genome shotgun (WGS) entry which is preliminary data.</text>
</comment>
<dbReference type="EMBL" id="CALLCH030000020">
    <property type="protein sequence ID" value="CAI4219500.1"/>
    <property type="molecule type" value="Genomic_DNA"/>
</dbReference>
<feature type="domain" description="tRNA (32-2'-O)-methyltransferase regulator THADA-like TPR repeats region" evidence="4">
    <location>
        <begin position="208"/>
        <end position="501"/>
    </location>
</feature>
<dbReference type="InterPro" id="IPR051954">
    <property type="entry name" value="tRNA_methyltransferase_THADA"/>
</dbReference>
<comment type="similarity">
    <text evidence="1">Belongs to the THADA family.</text>
</comment>
<gene>
    <name evidence="6" type="ORF">PPNO1_LOCUS9059</name>
</gene>
<keyword evidence="2" id="KW-0819">tRNA processing</keyword>